<evidence type="ECO:0000256" key="2">
    <source>
        <dbReference type="ARBA" id="ARBA00022448"/>
    </source>
</evidence>
<sequence length="345" mass="38085">MIQLTDVSKSFTTKKGIVNALQHVSLEVKKGEIFGVIGYSGAGKSTLIRCVNLLERPTAGRVSVNGIDLTSLSPQKLKESRKRIGMIFQGFNLLKTATVRDNIAIPLRLAGHTRTEVQRRVHTYLDIVGLMERQDAYPTQLSGGQKQRVAIARALAYEPEVLLSDEATSALDPDTTDSILNLLLKINKELGLTILLITHEMHVIQKVCDRVAVMEKGEVVESGDVLEVFTKARHKTTQKFVNSLFPVELPPDLVNKLKQSGTIVDLSFVGNQSGEPVLARVAKEFDVYPNILSGHITQLKQHPYGQLIVHLKGSESETESAVSFLKQQGVQVKGVTKRECNQWVS</sequence>
<keyword evidence="11" id="KW-1185">Reference proteome</keyword>
<dbReference type="GO" id="GO:0006865">
    <property type="term" value="P:amino acid transport"/>
    <property type="evidence" value="ECO:0007669"/>
    <property type="project" value="UniProtKB-KW"/>
</dbReference>
<evidence type="ECO:0000313" key="10">
    <source>
        <dbReference type="EMBL" id="QKG83967.1"/>
    </source>
</evidence>
<evidence type="ECO:0000256" key="5">
    <source>
        <dbReference type="ARBA" id="ARBA00022840"/>
    </source>
</evidence>
<keyword evidence="3" id="KW-1003">Cell membrane</keyword>
<protein>
    <submittedName>
        <fullName evidence="10">ATP-binding cassette domain-containing protein</fullName>
    </submittedName>
</protein>
<keyword evidence="7" id="KW-0029">Amino-acid transport</keyword>
<gene>
    <name evidence="10" type="ORF">GXN76_05420</name>
</gene>
<organism evidence="10 11">
    <name type="scientific">Kroppenstedtia pulmonis</name>
    <dbReference type="NCBI Taxonomy" id="1380685"/>
    <lineage>
        <taxon>Bacteria</taxon>
        <taxon>Bacillati</taxon>
        <taxon>Bacillota</taxon>
        <taxon>Bacilli</taxon>
        <taxon>Bacillales</taxon>
        <taxon>Thermoactinomycetaceae</taxon>
        <taxon>Kroppenstedtia</taxon>
    </lineage>
</organism>
<evidence type="ECO:0000256" key="4">
    <source>
        <dbReference type="ARBA" id="ARBA00022741"/>
    </source>
</evidence>
<evidence type="ECO:0000256" key="8">
    <source>
        <dbReference type="ARBA" id="ARBA00023136"/>
    </source>
</evidence>
<reference evidence="10 11" key="1">
    <citation type="submission" date="2020-01" db="EMBL/GenBank/DDBJ databases">
        <authorList>
            <person name="Gulvik C.A."/>
            <person name="Batra D.G."/>
        </authorList>
    </citation>
    <scope>NUCLEOTIDE SEQUENCE [LARGE SCALE GENOMIC DNA]</scope>
    <source>
        <strain evidence="10 11">W9323</strain>
    </source>
</reference>
<dbReference type="SMART" id="SM00382">
    <property type="entry name" value="AAA"/>
    <property type="match status" value="1"/>
</dbReference>
<dbReference type="FunFam" id="3.40.50.300:FF:000056">
    <property type="entry name" value="Cell division ATP-binding protein FtsE"/>
    <property type="match status" value="1"/>
</dbReference>
<dbReference type="SUPFAM" id="SSF55021">
    <property type="entry name" value="ACT-like"/>
    <property type="match status" value="1"/>
</dbReference>
<evidence type="ECO:0000256" key="7">
    <source>
        <dbReference type="ARBA" id="ARBA00022970"/>
    </source>
</evidence>
<dbReference type="AlphaFoldDB" id="A0A7D3XPH9"/>
<dbReference type="EMBL" id="CP048104">
    <property type="protein sequence ID" value="QKG83967.1"/>
    <property type="molecule type" value="Genomic_DNA"/>
</dbReference>
<dbReference type="RefSeq" id="WP_173221210.1">
    <property type="nucleotide sequence ID" value="NZ_CP048104.1"/>
</dbReference>
<dbReference type="InterPro" id="IPR018449">
    <property type="entry name" value="NIL_domain"/>
</dbReference>
<dbReference type="Pfam" id="PF09383">
    <property type="entry name" value="NIL"/>
    <property type="match status" value="1"/>
</dbReference>
<dbReference type="CDD" id="cd03258">
    <property type="entry name" value="ABC_MetN_methionine_transporter"/>
    <property type="match status" value="1"/>
</dbReference>
<dbReference type="Gene3D" id="3.30.70.260">
    <property type="match status" value="1"/>
</dbReference>
<dbReference type="PROSITE" id="PS50893">
    <property type="entry name" value="ABC_TRANSPORTER_2"/>
    <property type="match status" value="1"/>
</dbReference>
<evidence type="ECO:0000256" key="6">
    <source>
        <dbReference type="ARBA" id="ARBA00022967"/>
    </source>
</evidence>
<evidence type="ECO:0000313" key="11">
    <source>
        <dbReference type="Proteomes" id="UP000503088"/>
    </source>
</evidence>
<dbReference type="Proteomes" id="UP000503088">
    <property type="component" value="Chromosome"/>
</dbReference>
<dbReference type="InterPro" id="IPR027417">
    <property type="entry name" value="P-loop_NTPase"/>
</dbReference>
<dbReference type="GO" id="GO:0005524">
    <property type="term" value="F:ATP binding"/>
    <property type="evidence" value="ECO:0007669"/>
    <property type="project" value="UniProtKB-KW"/>
</dbReference>
<keyword evidence="5 10" id="KW-0067">ATP-binding</keyword>
<evidence type="ECO:0000256" key="1">
    <source>
        <dbReference type="ARBA" id="ARBA00005417"/>
    </source>
</evidence>
<keyword evidence="6" id="KW-1278">Translocase</keyword>
<dbReference type="InterPro" id="IPR003439">
    <property type="entry name" value="ABC_transporter-like_ATP-bd"/>
</dbReference>
<dbReference type="InterPro" id="IPR045865">
    <property type="entry name" value="ACT-like_dom_sf"/>
</dbReference>
<comment type="similarity">
    <text evidence="1">Belongs to the ABC transporter superfamily.</text>
</comment>
<dbReference type="PANTHER" id="PTHR43166:SF30">
    <property type="entry name" value="METHIONINE IMPORT ATP-BINDING PROTEIN METN"/>
    <property type="match status" value="1"/>
</dbReference>
<feature type="domain" description="ABC transporter" evidence="9">
    <location>
        <begin position="2"/>
        <end position="241"/>
    </location>
</feature>
<keyword evidence="8" id="KW-0472">Membrane</keyword>
<dbReference type="InterPro" id="IPR050086">
    <property type="entry name" value="MetN_ABC_transporter-like"/>
</dbReference>
<accession>A0A7D3XPH9</accession>
<proteinExistence type="inferred from homology"/>
<dbReference type="InterPro" id="IPR041701">
    <property type="entry name" value="MetN_ABC"/>
</dbReference>
<keyword evidence="2" id="KW-0813">Transport</keyword>
<dbReference type="GO" id="GO:0016887">
    <property type="term" value="F:ATP hydrolysis activity"/>
    <property type="evidence" value="ECO:0007669"/>
    <property type="project" value="InterPro"/>
</dbReference>
<keyword evidence="4" id="KW-0547">Nucleotide-binding</keyword>
<dbReference type="Gene3D" id="3.40.50.300">
    <property type="entry name" value="P-loop containing nucleotide triphosphate hydrolases"/>
    <property type="match status" value="1"/>
</dbReference>
<dbReference type="PANTHER" id="PTHR43166">
    <property type="entry name" value="AMINO ACID IMPORT ATP-BINDING PROTEIN"/>
    <property type="match status" value="1"/>
</dbReference>
<dbReference type="GO" id="GO:0005886">
    <property type="term" value="C:plasma membrane"/>
    <property type="evidence" value="ECO:0007669"/>
    <property type="project" value="UniProtKB-ARBA"/>
</dbReference>
<name>A0A7D3XPH9_9BACL</name>
<evidence type="ECO:0000259" key="9">
    <source>
        <dbReference type="PROSITE" id="PS50893"/>
    </source>
</evidence>
<dbReference type="PROSITE" id="PS00211">
    <property type="entry name" value="ABC_TRANSPORTER_1"/>
    <property type="match status" value="1"/>
</dbReference>
<evidence type="ECO:0000256" key="3">
    <source>
        <dbReference type="ARBA" id="ARBA00022475"/>
    </source>
</evidence>
<dbReference type="SMART" id="SM00930">
    <property type="entry name" value="NIL"/>
    <property type="match status" value="1"/>
</dbReference>
<dbReference type="Pfam" id="PF00005">
    <property type="entry name" value="ABC_tran"/>
    <property type="match status" value="1"/>
</dbReference>
<dbReference type="InterPro" id="IPR017871">
    <property type="entry name" value="ABC_transporter-like_CS"/>
</dbReference>
<dbReference type="InterPro" id="IPR003593">
    <property type="entry name" value="AAA+_ATPase"/>
</dbReference>
<dbReference type="SUPFAM" id="SSF52540">
    <property type="entry name" value="P-loop containing nucleoside triphosphate hydrolases"/>
    <property type="match status" value="1"/>
</dbReference>
<dbReference type="KEGG" id="kpul:GXN76_05420"/>